<dbReference type="GO" id="GO:0043565">
    <property type="term" value="F:sequence-specific DNA binding"/>
    <property type="evidence" value="ECO:0007669"/>
    <property type="project" value="InterPro"/>
</dbReference>
<evidence type="ECO:0000256" key="4">
    <source>
        <dbReference type="ARBA" id="ARBA00023012"/>
    </source>
</evidence>
<dbReference type="GO" id="GO:0005737">
    <property type="term" value="C:cytoplasm"/>
    <property type="evidence" value="ECO:0007669"/>
    <property type="project" value="UniProtKB-SubCell"/>
</dbReference>
<dbReference type="EMBL" id="FPAI01000010">
    <property type="protein sequence ID" value="SFS79366.1"/>
    <property type="molecule type" value="Genomic_DNA"/>
</dbReference>
<dbReference type="Gene3D" id="1.10.10.60">
    <property type="entry name" value="Homeodomain-like"/>
    <property type="match status" value="2"/>
</dbReference>
<evidence type="ECO:0000313" key="12">
    <source>
        <dbReference type="EMBL" id="SFS79366.1"/>
    </source>
</evidence>
<organism evidence="12 13">
    <name type="scientific">Halolactibacillus miurensis</name>
    <dbReference type="NCBI Taxonomy" id="306541"/>
    <lineage>
        <taxon>Bacteria</taxon>
        <taxon>Bacillati</taxon>
        <taxon>Bacillota</taxon>
        <taxon>Bacilli</taxon>
        <taxon>Bacillales</taxon>
        <taxon>Bacillaceae</taxon>
        <taxon>Halolactibacillus</taxon>
    </lineage>
</organism>
<gene>
    <name evidence="11" type="ORF">HMI01_11650</name>
    <name evidence="12" type="ORF">SAMN05421668_11031</name>
</gene>
<feature type="domain" description="HTH araC/xylS-type" evidence="9">
    <location>
        <begin position="422"/>
        <end position="520"/>
    </location>
</feature>
<dbReference type="Proteomes" id="UP000321773">
    <property type="component" value="Unassembled WGS sequence"/>
</dbReference>
<name>A0A1I6SR18_9BACI</name>
<dbReference type="Gene3D" id="3.40.50.2300">
    <property type="match status" value="1"/>
</dbReference>
<dbReference type="GO" id="GO:0003700">
    <property type="term" value="F:DNA-binding transcription factor activity"/>
    <property type="evidence" value="ECO:0007669"/>
    <property type="project" value="InterPro"/>
</dbReference>
<dbReference type="PRINTS" id="PR00032">
    <property type="entry name" value="HTHARAC"/>
</dbReference>
<dbReference type="InterPro" id="IPR018060">
    <property type="entry name" value="HTH_AraC"/>
</dbReference>
<evidence type="ECO:0000256" key="1">
    <source>
        <dbReference type="ARBA" id="ARBA00004496"/>
    </source>
</evidence>
<comment type="subcellular location">
    <subcellularLocation>
        <location evidence="1">Cytoplasm</location>
    </subcellularLocation>
</comment>
<dbReference type="PANTHER" id="PTHR42713">
    <property type="entry name" value="HISTIDINE KINASE-RELATED"/>
    <property type="match status" value="1"/>
</dbReference>
<keyword evidence="2" id="KW-0963">Cytoplasm</keyword>
<dbReference type="InterPro" id="IPR020449">
    <property type="entry name" value="Tscrpt_reg_AraC-type_HTH"/>
</dbReference>
<evidence type="ECO:0000313" key="13">
    <source>
        <dbReference type="Proteomes" id="UP000199139"/>
    </source>
</evidence>
<dbReference type="PROSITE" id="PS01124">
    <property type="entry name" value="HTH_ARAC_FAMILY_2"/>
    <property type="match status" value="1"/>
</dbReference>
<dbReference type="InterPro" id="IPR001789">
    <property type="entry name" value="Sig_transdc_resp-reg_receiver"/>
</dbReference>
<feature type="domain" description="Response regulatory" evidence="10">
    <location>
        <begin position="4"/>
        <end position="121"/>
    </location>
</feature>
<keyword evidence="3 8" id="KW-0597">Phosphoprotein</keyword>
<keyword evidence="14" id="KW-1185">Reference proteome</keyword>
<dbReference type="Proteomes" id="UP000199139">
    <property type="component" value="Unassembled WGS sequence"/>
</dbReference>
<sequence length="524" mass="60973">MTLSVVLVDDEALTIQLLTHLINWQSLDLTLVGTASNGVEALEVMEETKPDIVITDINMPKQSGLDLIKQTKTASHQPAFILISAYSDFRYVQEAMKLDCHDYILKPIDEHELAQAITHVIEKILGERQIETMIEQHDQELKRLYLKNYLFSGQPIDLLAVRAEDYPVDFRHYLVLIIKLQYQSMEEFNKAGHMSQDHKQKVERTMSGVLGDTGHVIFDYHQEAWVCLISQVSPSEMGHLAKLIVQQLQEVSPLSFHACFSHVYHTLTDLNQAYEEAKLLTRYTMYLDTDTVLGFSYNMDSKAFKELNTESLLKELHDSIKQKSFQQAKKVLDDLFAVSKHINPEALETIYETCYQITTLIQSTLVAQDIENDETTRLLKTSYEEIKQLTDLKQLQAFMHQLLYVALYDHDHQDARYSRLVQDGIRVIKTKYQENLNLETICDEIAVSKNYFSYLFKREVGMNLWQYLTEYRLKKAKRLLLESELKSYEIAFQVGYDNPSYFSMVFKKYEGMTPNQYRQNNVIK</sequence>
<dbReference type="STRING" id="306541.SAMN05421668_11031"/>
<dbReference type="SMART" id="SM00342">
    <property type="entry name" value="HTH_ARAC"/>
    <property type="match status" value="1"/>
</dbReference>
<dbReference type="InterPro" id="IPR041522">
    <property type="entry name" value="CdaR_GGDEF"/>
</dbReference>
<dbReference type="PANTHER" id="PTHR42713:SF3">
    <property type="entry name" value="TRANSCRIPTIONAL REGULATORY PROTEIN HPTR"/>
    <property type="match status" value="1"/>
</dbReference>
<evidence type="ECO:0000256" key="7">
    <source>
        <dbReference type="ARBA" id="ARBA00023163"/>
    </source>
</evidence>
<dbReference type="Pfam" id="PF00072">
    <property type="entry name" value="Response_reg"/>
    <property type="match status" value="1"/>
</dbReference>
<dbReference type="SMART" id="SM00448">
    <property type="entry name" value="REC"/>
    <property type="match status" value="1"/>
</dbReference>
<dbReference type="SUPFAM" id="SSF52172">
    <property type="entry name" value="CheY-like"/>
    <property type="match status" value="1"/>
</dbReference>
<evidence type="ECO:0000259" key="9">
    <source>
        <dbReference type="PROSITE" id="PS01124"/>
    </source>
</evidence>
<feature type="modified residue" description="4-aspartylphosphate" evidence="8">
    <location>
        <position position="56"/>
    </location>
</feature>
<dbReference type="Pfam" id="PF12833">
    <property type="entry name" value="HTH_18"/>
    <property type="match status" value="1"/>
</dbReference>
<dbReference type="GO" id="GO:0000160">
    <property type="term" value="P:phosphorelay signal transduction system"/>
    <property type="evidence" value="ECO:0007669"/>
    <property type="project" value="UniProtKB-KW"/>
</dbReference>
<dbReference type="SUPFAM" id="SSF46689">
    <property type="entry name" value="Homeodomain-like"/>
    <property type="match status" value="2"/>
</dbReference>
<evidence type="ECO:0000256" key="8">
    <source>
        <dbReference type="PROSITE-ProRule" id="PRU00169"/>
    </source>
</evidence>
<dbReference type="EMBL" id="BJWJ01000009">
    <property type="protein sequence ID" value="GEM04177.1"/>
    <property type="molecule type" value="Genomic_DNA"/>
</dbReference>
<keyword evidence="5" id="KW-0805">Transcription regulation</keyword>
<accession>A0A1I6SR18</accession>
<dbReference type="RefSeq" id="WP_177220676.1">
    <property type="nucleotide sequence ID" value="NZ_BJWJ01000009.1"/>
</dbReference>
<dbReference type="Pfam" id="PF17853">
    <property type="entry name" value="GGDEF_2"/>
    <property type="match status" value="1"/>
</dbReference>
<evidence type="ECO:0000256" key="6">
    <source>
        <dbReference type="ARBA" id="ARBA00023125"/>
    </source>
</evidence>
<dbReference type="InterPro" id="IPR009057">
    <property type="entry name" value="Homeodomain-like_sf"/>
</dbReference>
<evidence type="ECO:0000256" key="3">
    <source>
        <dbReference type="ARBA" id="ARBA00022553"/>
    </source>
</evidence>
<keyword evidence="7" id="KW-0804">Transcription</keyword>
<evidence type="ECO:0000313" key="14">
    <source>
        <dbReference type="Proteomes" id="UP000321773"/>
    </source>
</evidence>
<reference evidence="12 13" key="1">
    <citation type="submission" date="2016-10" db="EMBL/GenBank/DDBJ databases">
        <authorList>
            <person name="de Groot N.N."/>
        </authorList>
    </citation>
    <scope>NUCLEOTIDE SEQUENCE [LARGE SCALE GENOMIC DNA]</scope>
    <source>
        <strain evidence="12 13">DSM 17074</strain>
    </source>
</reference>
<keyword evidence="4" id="KW-0902">Two-component regulatory system</keyword>
<protein>
    <submittedName>
        <fullName evidence="11">DNA-binding response regulator</fullName>
    </submittedName>
    <submittedName>
        <fullName evidence="12">Two-component system, response regulator YesN</fullName>
    </submittedName>
</protein>
<dbReference type="PROSITE" id="PS50110">
    <property type="entry name" value="RESPONSE_REGULATORY"/>
    <property type="match status" value="1"/>
</dbReference>
<reference evidence="11 14" key="2">
    <citation type="submission" date="2019-07" db="EMBL/GenBank/DDBJ databases">
        <title>Whole genome shotgun sequence of Halolactibacillus miurensis NBRC 100873.</title>
        <authorList>
            <person name="Hosoyama A."/>
            <person name="Uohara A."/>
            <person name="Ohji S."/>
            <person name="Ichikawa N."/>
        </authorList>
    </citation>
    <scope>NUCLEOTIDE SEQUENCE [LARGE SCALE GENOMIC DNA]</scope>
    <source>
        <strain evidence="11 14">NBRC 100873</strain>
    </source>
</reference>
<evidence type="ECO:0000259" key="10">
    <source>
        <dbReference type="PROSITE" id="PS50110"/>
    </source>
</evidence>
<dbReference type="InterPro" id="IPR011006">
    <property type="entry name" value="CheY-like_superfamily"/>
</dbReference>
<dbReference type="CDD" id="cd17536">
    <property type="entry name" value="REC_YesN-like"/>
    <property type="match status" value="1"/>
</dbReference>
<dbReference type="AlphaFoldDB" id="A0A1I6SR18"/>
<dbReference type="InterPro" id="IPR051552">
    <property type="entry name" value="HptR"/>
</dbReference>
<keyword evidence="6 11" id="KW-0238">DNA-binding</keyword>
<evidence type="ECO:0000256" key="2">
    <source>
        <dbReference type="ARBA" id="ARBA00022490"/>
    </source>
</evidence>
<evidence type="ECO:0000256" key="5">
    <source>
        <dbReference type="ARBA" id="ARBA00023015"/>
    </source>
</evidence>
<proteinExistence type="predicted"/>
<evidence type="ECO:0000313" key="11">
    <source>
        <dbReference type="EMBL" id="GEM04177.1"/>
    </source>
</evidence>